<feature type="compositionally biased region" description="Low complexity" evidence="1">
    <location>
        <begin position="152"/>
        <end position="167"/>
    </location>
</feature>
<proteinExistence type="predicted"/>
<feature type="compositionally biased region" description="Low complexity" evidence="1">
    <location>
        <begin position="124"/>
        <end position="141"/>
    </location>
</feature>
<dbReference type="KEGG" id="alim:106528654"/>
<feature type="transmembrane region" description="Helical" evidence="2">
    <location>
        <begin position="41"/>
        <end position="63"/>
    </location>
</feature>
<keyword evidence="3" id="KW-1185">Reference proteome</keyword>
<organism evidence="3 4">
    <name type="scientific">Austrofundulus limnaeus</name>
    <name type="common">Annual killifish</name>
    <dbReference type="NCBI Taxonomy" id="52670"/>
    <lineage>
        <taxon>Eukaryota</taxon>
        <taxon>Metazoa</taxon>
        <taxon>Chordata</taxon>
        <taxon>Craniata</taxon>
        <taxon>Vertebrata</taxon>
        <taxon>Euteleostomi</taxon>
        <taxon>Actinopterygii</taxon>
        <taxon>Neopterygii</taxon>
        <taxon>Teleostei</taxon>
        <taxon>Neoteleostei</taxon>
        <taxon>Acanthomorphata</taxon>
        <taxon>Ovalentaria</taxon>
        <taxon>Atherinomorphae</taxon>
        <taxon>Cyprinodontiformes</taxon>
        <taxon>Rivulidae</taxon>
        <taxon>Austrofundulus</taxon>
    </lineage>
</organism>
<dbReference type="GeneID" id="106528654"/>
<evidence type="ECO:0000256" key="1">
    <source>
        <dbReference type="SAM" id="MobiDB-lite"/>
    </source>
</evidence>
<dbReference type="InterPro" id="IPR029162">
    <property type="entry name" value="InaF-motif"/>
</dbReference>
<evidence type="ECO:0000313" key="3">
    <source>
        <dbReference type="Proteomes" id="UP000192220"/>
    </source>
</evidence>
<evidence type="ECO:0000313" key="4">
    <source>
        <dbReference type="RefSeq" id="XP_013879332.1"/>
    </source>
</evidence>
<dbReference type="RefSeq" id="XP_013879332.1">
    <property type="nucleotide sequence ID" value="XM_014023878.1"/>
</dbReference>
<feature type="compositionally biased region" description="Low complexity" evidence="1">
    <location>
        <begin position="85"/>
        <end position="96"/>
    </location>
</feature>
<dbReference type="AlphaFoldDB" id="A0A2I4CH77"/>
<feature type="region of interest" description="Disordered" evidence="1">
    <location>
        <begin position="1"/>
        <end position="22"/>
    </location>
</feature>
<dbReference type="OrthoDB" id="8113027at2759"/>
<gene>
    <name evidence="4" type="primary">LOC106528654</name>
</gene>
<sequence>MREKKGWTPGFGPAGRPKPAIYPREKANQVGNRKWVRLSIVAGYLLSVSLAAVILTVYYGFIWTPGPAQNRTRTRTGEHTWTQTEAESGSGAAGAAPQKNCLTDRNHSVNQPESHVTSRSNQITSPVSPGVTPVPPVRSTGASEASRAGQGATSAAPSSAEPPVVTAEDPSNLPTHRSARDWDQEPDPG</sequence>
<dbReference type="PANTHER" id="PTHR34929:SF1">
    <property type="entry name" value="INAF MOTIF CONTAINING 2"/>
    <property type="match status" value="1"/>
</dbReference>
<reference evidence="4" key="1">
    <citation type="submission" date="2025-08" db="UniProtKB">
        <authorList>
            <consortium name="RefSeq"/>
        </authorList>
    </citation>
    <scope>IDENTIFICATION</scope>
    <source>
        <strain evidence="4">Quisiro</strain>
        <tissue evidence="4">Liver</tissue>
    </source>
</reference>
<keyword evidence="2" id="KW-1133">Transmembrane helix</keyword>
<feature type="compositionally biased region" description="Polar residues" evidence="1">
    <location>
        <begin position="108"/>
        <end position="123"/>
    </location>
</feature>
<feature type="region of interest" description="Disordered" evidence="1">
    <location>
        <begin position="67"/>
        <end position="189"/>
    </location>
</feature>
<name>A0A2I4CH77_AUSLI</name>
<evidence type="ECO:0000256" key="2">
    <source>
        <dbReference type="SAM" id="Phobius"/>
    </source>
</evidence>
<dbReference type="InParanoid" id="A0A2I4CH77"/>
<accession>A0A2I4CH77</accession>
<dbReference type="Pfam" id="PF15018">
    <property type="entry name" value="InaF-motif"/>
    <property type="match status" value="1"/>
</dbReference>
<protein>
    <submittedName>
        <fullName evidence="4">Transmembrane protein INAFM2</fullName>
    </submittedName>
</protein>
<dbReference type="Proteomes" id="UP000192220">
    <property type="component" value="Unplaced"/>
</dbReference>
<keyword evidence="2" id="KW-0472">Membrane</keyword>
<keyword evidence="2 4" id="KW-0812">Transmembrane</keyword>
<dbReference type="PANTHER" id="PTHR34929">
    <property type="entry name" value="ZGC:153157"/>
    <property type="match status" value="1"/>
</dbReference>